<accession>A0AAV3YNS4</accession>
<dbReference type="PROSITE" id="PS00610">
    <property type="entry name" value="NA_NEUROTRAN_SYMP_1"/>
    <property type="match status" value="1"/>
</dbReference>
<keyword evidence="5 8" id="KW-0472">Membrane</keyword>
<dbReference type="PROSITE" id="PS50267">
    <property type="entry name" value="NA_NEUROTRAN_SYMP_3"/>
    <property type="match status" value="1"/>
</dbReference>
<keyword evidence="10" id="KW-1185">Reference proteome</keyword>
<evidence type="ECO:0000256" key="1">
    <source>
        <dbReference type="ARBA" id="ARBA00004141"/>
    </source>
</evidence>
<evidence type="ECO:0000256" key="2">
    <source>
        <dbReference type="ARBA" id="ARBA00022448"/>
    </source>
</evidence>
<keyword evidence="6" id="KW-0915">Sodium</keyword>
<evidence type="ECO:0000313" key="10">
    <source>
        <dbReference type="Proteomes" id="UP000735302"/>
    </source>
</evidence>
<feature type="binding site" evidence="6">
    <location>
        <position position="25"/>
    </location>
    <ligand>
        <name>Na(+)</name>
        <dbReference type="ChEBI" id="CHEBI:29101"/>
        <label>1</label>
    </ligand>
</feature>
<proteinExistence type="inferred from homology"/>
<dbReference type="Proteomes" id="UP000735302">
    <property type="component" value="Unassembled WGS sequence"/>
</dbReference>
<comment type="similarity">
    <text evidence="7">Belongs to the sodium:neurotransmitter symporter (SNF) (TC 2.A.22) family.</text>
</comment>
<feature type="binding site" evidence="6">
    <location>
        <position position="29"/>
    </location>
    <ligand>
        <name>Na(+)</name>
        <dbReference type="ChEBI" id="CHEBI:29101"/>
        <label>1</label>
    </ligand>
</feature>
<feature type="binding site" evidence="6">
    <location>
        <position position="22"/>
    </location>
    <ligand>
        <name>Na(+)</name>
        <dbReference type="ChEBI" id="CHEBI:29101"/>
        <label>1</label>
    </ligand>
</feature>
<organism evidence="9 10">
    <name type="scientific">Plakobranchus ocellatus</name>
    <dbReference type="NCBI Taxonomy" id="259542"/>
    <lineage>
        <taxon>Eukaryota</taxon>
        <taxon>Metazoa</taxon>
        <taxon>Spiralia</taxon>
        <taxon>Lophotrochozoa</taxon>
        <taxon>Mollusca</taxon>
        <taxon>Gastropoda</taxon>
        <taxon>Heterobranchia</taxon>
        <taxon>Euthyneura</taxon>
        <taxon>Panpulmonata</taxon>
        <taxon>Sacoglossa</taxon>
        <taxon>Placobranchoidea</taxon>
        <taxon>Plakobranchidae</taxon>
        <taxon>Plakobranchus</taxon>
    </lineage>
</organism>
<keyword evidence="7" id="KW-0769">Symport</keyword>
<keyword evidence="3 7" id="KW-0812">Transmembrane</keyword>
<reference evidence="9 10" key="1">
    <citation type="journal article" date="2021" name="Elife">
        <title>Chloroplast acquisition without the gene transfer in kleptoplastic sea slugs, Plakobranchus ocellatus.</title>
        <authorList>
            <person name="Maeda T."/>
            <person name="Takahashi S."/>
            <person name="Yoshida T."/>
            <person name="Shimamura S."/>
            <person name="Takaki Y."/>
            <person name="Nagai Y."/>
            <person name="Toyoda A."/>
            <person name="Suzuki Y."/>
            <person name="Arimoto A."/>
            <person name="Ishii H."/>
            <person name="Satoh N."/>
            <person name="Nishiyama T."/>
            <person name="Hasebe M."/>
            <person name="Maruyama T."/>
            <person name="Minagawa J."/>
            <person name="Obokata J."/>
            <person name="Shigenobu S."/>
        </authorList>
    </citation>
    <scope>NUCLEOTIDE SEQUENCE [LARGE SCALE GENOMIC DNA]</scope>
</reference>
<dbReference type="Pfam" id="PF00209">
    <property type="entry name" value="SNF"/>
    <property type="match status" value="1"/>
</dbReference>
<evidence type="ECO:0000256" key="7">
    <source>
        <dbReference type="RuleBase" id="RU003732"/>
    </source>
</evidence>
<dbReference type="EMBL" id="BLXT01001274">
    <property type="protein sequence ID" value="GFN84055.1"/>
    <property type="molecule type" value="Genomic_DNA"/>
</dbReference>
<evidence type="ECO:0000256" key="8">
    <source>
        <dbReference type="SAM" id="Phobius"/>
    </source>
</evidence>
<keyword evidence="6" id="KW-0479">Metal-binding</keyword>
<name>A0AAV3YNS4_9GAST</name>
<dbReference type="PRINTS" id="PR00176">
    <property type="entry name" value="NANEUSMPORT"/>
</dbReference>
<dbReference type="SUPFAM" id="SSF161070">
    <property type="entry name" value="SNF-like"/>
    <property type="match status" value="1"/>
</dbReference>
<evidence type="ECO:0000256" key="5">
    <source>
        <dbReference type="ARBA" id="ARBA00023136"/>
    </source>
</evidence>
<dbReference type="GO" id="GO:0006865">
    <property type="term" value="P:amino acid transport"/>
    <property type="evidence" value="ECO:0007669"/>
    <property type="project" value="TreeGrafter"/>
</dbReference>
<dbReference type="GO" id="GO:0015293">
    <property type="term" value="F:symporter activity"/>
    <property type="evidence" value="ECO:0007669"/>
    <property type="project" value="UniProtKB-KW"/>
</dbReference>
<evidence type="ECO:0000256" key="4">
    <source>
        <dbReference type="ARBA" id="ARBA00022989"/>
    </source>
</evidence>
<dbReference type="InterPro" id="IPR000175">
    <property type="entry name" value="Na/ntran_symport"/>
</dbReference>
<dbReference type="GO" id="GO:0005886">
    <property type="term" value="C:plasma membrane"/>
    <property type="evidence" value="ECO:0007669"/>
    <property type="project" value="TreeGrafter"/>
</dbReference>
<dbReference type="GO" id="GO:0035725">
    <property type="term" value="P:sodium ion transmembrane transport"/>
    <property type="evidence" value="ECO:0007669"/>
    <property type="project" value="TreeGrafter"/>
</dbReference>
<evidence type="ECO:0000256" key="6">
    <source>
        <dbReference type="PIRSR" id="PIRSR600175-1"/>
    </source>
</evidence>
<comment type="caution">
    <text evidence="9">The sequence shown here is derived from an EMBL/GenBank/DDBJ whole genome shotgun (WGS) entry which is preliminary data.</text>
</comment>
<comment type="subcellular location">
    <subcellularLocation>
        <location evidence="1">Membrane</location>
        <topology evidence="1">Multi-pass membrane protein</topology>
    </subcellularLocation>
</comment>
<dbReference type="InterPro" id="IPR037272">
    <property type="entry name" value="SNS_sf"/>
</dbReference>
<feature type="transmembrane region" description="Helical" evidence="8">
    <location>
        <begin position="45"/>
        <end position="63"/>
    </location>
</feature>
<sequence>MSQEEDRGGWGSHLDYFLSSMGYAVGLGNVWRFPYLAYRNGGASFLVPYFFILFSAGLPLFFLETSLGQFTSEGAMTCWSMAPIFSGQYCCTRRV</sequence>
<keyword evidence="4 8" id="KW-1133">Transmembrane helix</keyword>
<dbReference type="PANTHER" id="PTHR11616">
    <property type="entry name" value="SODIUM/CHLORIDE DEPENDENT TRANSPORTER"/>
    <property type="match status" value="1"/>
</dbReference>
<evidence type="ECO:0000313" key="9">
    <source>
        <dbReference type="EMBL" id="GFN84055.1"/>
    </source>
</evidence>
<feature type="binding site" evidence="6">
    <location>
        <position position="24"/>
    </location>
    <ligand>
        <name>Na(+)</name>
        <dbReference type="ChEBI" id="CHEBI:29101"/>
        <label>1</label>
    </ligand>
</feature>
<evidence type="ECO:0000256" key="3">
    <source>
        <dbReference type="ARBA" id="ARBA00022692"/>
    </source>
</evidence>
<dbReference type="AlphaFoldDB" id="A0AAV3YNS4"/>
<keyword evidence="2 7" id="KW-0813">Transport</keyword>
<protein>
    <recommendedName>
        <fullName evidence="7">Transporter</fullName>
    </recommendedName>
</protein>
<dbReference type="PANTHER" id="PTHR11616:SF240">
    <property type="entry name" value="BLOATED TUBULES, ISOFORM B-RELATED"/>
    <property type="match status" value="1"/>
</dbReference>
<gene>
    <name evidence="9" type="ORF">PoB_001056100</name>
</gene>
<dbReference type="GO" id="GO:0046872">
    <property type="term" value="F:metal ion binding"/>
    <property type="evidence" value="ECO:0007669"/>
    <property type="project" value="UniProtKB-KW"/>
</dbReference>